<protein>
    <submittedName>
        <fullName evidence="2">Uncharacterized protein</fullName>
    </submittedName>
</protein>
<name>A0A6A5UQB6_9PLEO</name>
<accession>A0A6A5UQB6</accession>
<evidence type="ECO:0000256" key="1">
    <source>
        <dbReference type="SAM" id="MobiDB-lite"/>
    </source>
</evidence>
<reference evidence="2" key="1">
    <citation type="journal article" date="2020" name="Stud. Mycol.">
        <title>101 Dothideomycetes genomes: a test case for predicting lifestyles and emergence of pathogens.</title>
        <authorList>
            <person name="Haridas S."/>
            <person name="Albert R."/>
            <person name="Binder M."/>
            <person name="Bloem J."/>
            <person name="Labutti K."/>
            <person name="Salamov A."/>
            <person name="Andreopoulos B."/>
            <person name="Baker S."/>
            <person name="Barry K."/>
            <person name="Bills G."/>
            <person name="Bluhm B."/>
            <person name="Cannon C."/>
            <person name="Castanera R."/>
            <person name="Culley D."/>
            <person name="Daum C."/>
            <person name="Ezra D."/>
            <person name="Gonzalez J."/>
            <person name="Henrissat B."/>
            <person name="Kuo A."/>
            <person name="Liang C."/>
            <person name="Lipzen A."/>
            <person name="Lutzoni F."/>
            <person name="Magnuson J."/>
            <person name="Mondo S."/>
            <person name="Nolan M."/>
            <person name="Ohm R."/>
            <person name="Pangilinan J."/>
            <person name="Park H.-J."/>
            <person name="Ramirez L."/>
            <person name="Alfaro M."/>
            <person name="Sun H."/>
            <person name="Tritt A."/>
            <person name="Yoshinaga Y."/>
            <person name="Zwiers L.-H."/>
            <person name="Turgeon B."/>
            <person name="Goodwin S."/>
            <person name="Spatafora J."/>
            <person name="Crous P."/>
            <person name="Grigoriev I."/>
        </authorList>
    </citation>
    <scope>NUCLEOTIDE SEQUENCE</scope>
    <source>
        <strain evidence="2">CBS 107.79</strain>
    </source>
</reference>
<dbReference type="AlphaFoldDB" id="A0A6A5UQB6"/>
<feature type="compositionally biased region" description="Polar residues" evidence="1">
    <location>
        <begin position="294"/>
        <end position="309"/>
    </location>
</feature>
<dbReference type="EMBL" id="ML976769">
    <property type="protein sequence ID" value="KAF1965116.1"/>
    <property type="molecule type" value="Genomic_DNA"/>
</dbReference>
<dbReference type="Proteomes" id="UP000800036">
    <property type="component" value="Unassembled WGS sequence"/>
</dbReference>
<gene>
    <name evidence="2" type="ORF">BU23DRAFT_629073</name>
</gene>
<keyword evidence="3" id="KW-1185">Reference proteome</keyword>
<evidence type="ECO:0000313" key="3">
    <source>
        <dbReference type="Proteomes" id="UP000800036"/>
    </source>
</evidence>
<evidence type="ECO:0000313" key="2">
    <source>
        <dbReference type="EMBL" id="KAF1965116.1"/>
    </source>
</evidence>
<sequence>MRVEFKKLYLQTPLHIHIHALGAYLELFYPITGPLSEETNKLCFDLAINTVSQRDPYPPYYPSAFDIKPMLQHLYQLAGAAITFVPRSRFSGTAFIPDHALNTIFSDHKSIWDIYFTTTQEIESVAFFYYHYSTTKRNVEIQLALNAAETRHYLNGNFTPLNDLLAENNGHARVAVKVLDPWLKEVESPDAPLYRAKGDTGLKTMLVDRERQSEWEEEQEWLGQMRRREMVAETESRNSVKRKRADVGVAFTVPDVDDDRAAGSSEDWWAYVTRTGAPSDDWWVSVIREHAERGNSTSSGRSPVQSSTYRMGLPP</sequence>
<proteinExistence type="predicted"/>
<feature type="region of interest" description="Disordered" evidence="1">
    <location>
        <begin position="291"/>
        <end position="315"/>
    </location>
</feature>
<organism evidence="2 3">
    <name type="scientific">Bimuria novae-zelandiae CBS 107.79</name>
    <dbReference type="NCBI Taxonomy" id="1447943"/>
    <lineage>
        <taxon>Eukaryota</taxon>
        <taxon>Fungi</taxon>
        <taxon>Dikarya</taxon>
        <taxon>Ascomycota</taxon>
        <taxon>Pezizomycotina</taxon>
        <taxon>Dothideomycetes</taxon>
        <taxon>Pleosporomycetidae</taxon>
        <taxon>Pleosporales</taxon>
        <taxon>Massarineae</taxon>
        <taxon>Didymosphaeriaceae</taxon>
        <taxon>Bimuria</taxon>
    </lineage>
</organism>